<feature type="compositionally biased region" description="Basic and acidic residues" evidence="1">
    <location>
        <begin position="60"/>
        <end position="70"/>
    </location>
</feature>
<reference evidence="2" key="1">
    <citation type="submission" date="2019-09" db="EMBL/GenBank/DDBJ databases">
        <title>Draft genome information of white flower Hibiscus syriacus.</title>
        <authorList>
            <person name="Kim Y.-M."/>
        </authorList>
    </citation>
    <scope>NUCLEOTIDE SEQUENCE [LARGE SCALE GENOMIC DNA]</scope>
    <source>
        <strain evidence="2">YM2019G1</strain>
    </source>
</reference>
<sequence>MNQTQFHAKKDSTTNNSTNGPLKVSRSPHFIKKSSSYSAACLSAYRYREAATATAPETHGLSRNEEDHHHQSAPNHAAAPHQPRRRSDEEDSRGSTNDDNDSSSVITDEKVKGK</sequence>
<dbReference type="EMBL" id="VEPZ02000927">
    <property type="protein sequence ID" value="KAE8710697.1"/>
    <property type="molecule type" value="Genomic_DNA"/>
</dbReference>
<accession>A0A6A3B4S3</accession>
<feature type="region of interest" description="Disordered" evidence="1">
    <location>
        <begin position="51"/>
        <end position="114"/>
    </location>
</feature>
<feature type="compositionally biased region" description="Polar residues" evidence="1">
    <location>
        <begin position="94"/>
        <end position="106"/>
    </location>
</feature>
<protein>
    <submittedName>
        <fullName evidence="2">Uncharacterized protein</fullName>
    </submittedName>
</protein>
<gene>
    <name evidence="2" type="ORF">F3Y22_tig00110319pilonHSYRG00150</name>
</gene>
<evidence type="ECO:0000313" key="2">
    <source>
        <dbReference type="EMBL" id="KAE8710697.1"/>
    </source>
</evidence>
<organism evidence="2 3">
    <name type="scientific">Hibiscus syriacus</name>
    <name type="common">Rose of Sharon</name>
    <dbReference type="NCBI Taxonomy" id="106335"/>
    <lineage>
        <taxon>Eukaryota</taxon>
        <taxon>Viridiplantae</taxon>
        <taxon>Streptophyta</taxon>
        <taxon>Embryophyta</taxon>
        <taxon>Tracheophyta</taxon>
        <taxon>Spermatophyta</taxon>
        <taxon>Magnoliopsida</taxon>
        <taxon>eudicotyledons</taxon>
        <taxon>Gunneridae</taxon>
        <taxon>Pentapetalae</taxon>
        <taxon>rosids</taxon>
        <taxon>malvids</taxon>
        <taxon>Malvales</taxon>
        <taxon>Malvaceae</taxon>
        <taxon>Malvoideae</taxon>
        <taxon>Hibiscus</taxon>
    </lineage>
</organism>
<keyword evidence="3" id="KW-1185">Reference proteome</keyword>
<evidence type="ECO:0000313" key="3">
    <source>
        <dbReference type="Proteomes" id="UP000436088"/>
    </source>
</evidence>
<name>A0A6A3B4S3_HIBSY</name>
<feature type="region of interest" description="Disordered" evidence="1">
    <location>
        <begin position="1"/>
        <end position="35"/>
    </location>
</feature>
<evidence type="ECO:0000256" key="1">
    <source>
        <dbReference type="SAM" id="MobiDB-lite"/>
    </source>
</evidence>
<dbReference type="AlphaFoldDB" id="A0A6A3B4S3"/>
<comment type="caution">
    <text evidence="2">The sequence shown here is derived from an EMBL/GenBank/DDBJ whole genome shotgun (WGS) entry which is preliminary data.</text>
</comment>
<proteinExistence type="predicted"/>
<dbReference type="Proteomes" id="UP000436088">
    <property type="component" value="Unassembled WGS sequence"/>
</dbReference>